<sequence>MLRRLDRYVRSTPGASTSSVANQFVDEALRAEEHPGITFRSGPTGRRAALVGGPDVWEVIDTLLTLREDDPSLAEDALVTETARTTALVGWRVRVAVRYYAAFPAEIDDRIAAHREKADEAEAAWLAERALLRGDQAS</sequence>
<gene>
    <name evidence="1" type="ORF">GCM10023321_62170</name>
</gene>
<evidence type="ECO:0000313" key="1">
    <source>
        <dbReference type="EMBL" id="GAA5168314.1"/>
    </source>
</evidence>
<organism evidence="1 2">
    <name type="scientific">Pseudonocardia eucalypti</name>
    <dbReference type="NCBI Taxonomy" id="648755"/>
    <lineage>
        <taxon>Bacteria</taxon>
        <taxon>Bacillati</taxon>
        <taxon>Actinomycetota</taxon>
        <taxon>Actinomycetes</taxon>
        <taxon>Pseudonocardiales</taxon>
        <taxon>Pseudonocardiaceae</taxon>
        <taxon>Pseudonocardia</taxon>
    </lineage>
</organism>
<proteinExistence type="predicted"/>
<keyword evidence="2" id="KW-1185">Reference proteome</keyword>
<reference evidence="2" key="1">
    <citation type="journal article" date="2019" name="Int. J. Syst. Evol. Microbiol.">
        <title>The Global Catalogue of Microorganisms (GCM) 10K type strain sequencing project: providing services to taxonomists for standard genome sequencing and annotation.</title>
        <authorList>
            <consortium name="The Broad Institute Genomics Platform"/>
            <consortium name="The Broad Institute Genome Sequencing Center for Infectious Disease"/>
            <person name="Wu L."/>
            <person name="Ma J."/>
        </authorList>
    </citation>
    <scope>NUCLEOTIDE SEQUENCE [LARGE SCALE GENOMIC DNA]</scope>
    <source>
        <strain evidence="2">JCM 18303</strain>
    </source>
</reference>
<accession>A0ABP9QW43</accession>
<dbReference type="EMBL" id="BAABJP010000039">
    <property type="protein sequence ID" value="GAA5168314.1"/>
    <property type="molecule type" value="Genomic_DNA"/>
</dbReference>
<name>A0ABP9QW43_9PSEU</name>
<comment type="caution">
    <text evidence="1">The sequence shown here is derived from an EMBL/GenBank/DDBJ whole genome shotgun (WGS) entry which is preliminary data.</text>
</comment>
<dbReference type="Proteomes" id="UP001428817">
    <property type="component" value="Unassembled WGS sequence"/>
</dbReference>
<evidence type="ECO:0000313" key="2">
    <source>
        <dbReference type="Proteomes" id="UP001428817"/>
    </source>
</evidence>
<protein>
    <submittedName>
        <fullName evidence="1">Uncharacterized protein</fullName>
    </submittedName>
</protein>